<dbReference type="GO" id="GO:0003924">
    <property type="term" value="F:GTPase activity"/>
    <property type="evidence" value="ECO:0007669"/>
    <property type="project" value="InterPro"/>
</dbReference>
<protein>
    <submittedName>
        <fullName evidence="1">Uncharacterized protein</fullName>
    </submittedName>
</protein>
<dbReference type="EMBL" id="JAAOIC020000019">
    <property type="protein sequence ID" value="KAG8040900.1"/>
    <property type="molecule type" value="Genomic_DNA"/>
</dbReference>
<dbReference type="Proteomes" id="UP000729913">
    <property type="component" value="Unassembled WGS sequence"/>
</dbReference>
<dbReference type="GO" id="GO:0005525">
    <property type="term" value="F:GTP binding"/>
    <property type="evidence" value="ECO:0007669"/>
    <property type="project" value="InterPro"/>
</dbReference>
<comment type="caution">
    <text evidence="1">The sequence shown here is derived from an EMBL/GenBank/DDBJ whole genome shotgun (WGS) entry which is preliminary data.</text>
</comment>
<name>A0A8J5R6Q4_9HYME</name>
<dbReference type="AlphaFoldDB" id="A0A8J5R6Q4"/>
<keyword evidence="2" id="KW-1185">Reference proteome</keyword>
<proteinExistence type="predicted"/>
<reference evidence="1" key="2">
    <citation type="submission" date="2021-04" db="EMBL/GenBank/DDBJ databases">
        <title>Genome-wide patterns of bracovirus chromosomal integration into multiple host tissues during parasitism.</title>
        <authorList>
            <person name="Chebbi M.A.C."/>
        </authorList>
    </citation>
    <scope>NUCLEOTIDE SEQUENCE</scope>
    <source>
        <tissue evidence="1">Whole body</tissue>
    </source>
</reference>
<evidence type="ECO:0000313" key="1">
    <source>
        <dbReference type="EMBL" id="KAG8040900.1"/>
    </source>
</evidence>
<reference evidence="1" key="1">
    <citation type="submission" date="2020-03" db="EMBL/GenBank/DDBJ databases">
        <authorList>
            <person name="Chebbi M.A."/>
            <person name="Drezen J.M."/>
        </authorList>
    </citation>
    <scope>NUCLEOTIDE SEQUENCE</scope>
    <source>
        <tissue evidence="1">Whole body</tissue>
    </source>
</reference>
<organism evidence="1 2">
    <name type="scientific">Cotesia typhae</name>
    <dbReference type="NCBI Taxonomy" id="2053667"/>
    <lineage>
        <taxon>Eukaryota</taxon>
        <taxon>Metazoa</taxon>
        <taxon>Ecdysozoa</taxon>
        <taxon>Arthropoda</taxon>
        <taxon>Hexapoda</taxon>
        <taxon>Insecta</taxon>
        <taxon>Pterygota</taxon>
        <taxon>Neoptera</taxon>
        <taxon>Endopterygota</taxon>
        <taxon>Hymenoptera</taxon>
        <taxon>Apocrita</taxon>
        <taxon>Ichneumonoidea</taxon>
        <taxon>Braconidae</taxon>
        <taxon>Microgastrinae</taxon>
        <taxon>Cotesia</taxon>
    </lineage>
</organism>
<dbReference type="InterPro" id="IPR001806">
    <property type="entry name" value="Small_GTPase"/>
</dbReference>
<dbReference type="OrthoDB" id="6585768at2759"/>
<evidence type="ECO:0000313" key="2">
    <source>
        <dbReference type="Proteomes" id="UP000729913"/>
    </source>
</evidence>
<gene>
    <name evidence="1" type="ORF">G9C98_001888</name>
</gene>
<accession>A0A8J5R6Q4</accession>
<sequence length="170" mass="19264">MQLQRLIIAVLMRVFWRIHQQTGIPLTPYHLGNSRKVENECGEIPTVLVQNKIDLIDQCQIDPNEAERLGRALGCKLLRTSVKEDVGVVSVFRHLASKCLIEMRRCEDDFQDDLRLYSSGGPRSPSVISAFSPNECTGRNTGNGTIVLRPSGRTRHHKKKNFVKNVCRLL</sequence>
<dbReference type="Pfam" id="PF00071">
    <property type="entry name" value="Ras"/>
    <property type="match status" value="1"/>
</dbReference>